<evidence type="ECO:0000313" key="4">
    <source>
        <dbReference type="EMBL" id="CAD7402734.1"/>
    </source>
</evidence>
<keyword evidence="2" id="KW-0812">Transmembrane</keyword>
<gene>
    <name evidence="4" type="ORF">TCEB3V08_LOCUS6645</name>
</gene>
<sequence length="506" mass="57383">MGNPFIDCSEELVTLDSRLVVETIVVTELKNIQNLGQQEAQEYFQLCLVNRTEYINAAVKKNQILLFNRTSGGRALDRSKEQLLSFKWGRTLFLHLCISCHVLQGNLDNFFCNENQTPPALSKNSDLRFGNKFDLVDCLESLLPEEYLILTTDVDMIIIDGATAANIVHPDGGQTFFSYGRRFLDFLKSCLHDATPHESPEKKEVVFSAGVPTSTALRYDVVDTTYAYVAFKTSIYEWEKGSTIVKKVAELLKLPFKTFKNIRRISDVCKVHLNKDPQELEQKKLWDVNTPGTIYEWEKGSTIVKKVAELLKLPFKTFKNIRRISDVCKVHLNKDPQELEQKKLWDVNTPGTSSSEIIGGMAVLMSAVFRHNLLEISRGIPADELNALDIKEELQTQTGVEVTSAGIGDKRNILLIMSGAYRTVATDALIVTLGVWPLNLLIRKKGIRYWLKKNKLDKMTMLTSPKVNNAEQQQQQSGRDDGRKGKLGGEHLNCFRMLWTDLRMDT</sequence>
<feature type="compositionally biased region" description="Basic and acidic residues" evidence="1">
    <location>
        <begin position="478"/>
        <end position="488"/>
    </location>
</feature>
<evidence type="ECO:0000256" key="1">
    <source>
        <dbReference type="SAM" id="MobiDB-lite"/>
    </source>
</evidence>
<accession>A0A7R9CWD0</accession>
<keyword evidence="2" id="KW-1133">Transmembrane helix</keyword>
<name>A0A7R9CWD0_TIMCR</name>
<dbReference type="Pfam" id="PF11548">
    <property type="entry name" value="Receptor_IA-2"/>
    <property type="match status" value="1"/>
</dbReference>
<evidence type="ECO:0000259" key="3">
    <source>
        <dbReference type="Pfam" id="PF11548"/>
    </source>
</evidence>
<proteinExistence type="predicted"/>
<dbReference type="InterPro" id="IPR021613">
    <property type="entry name" value="Receptor_IA-2_dom"/>
</dbReference>
<dbReference type="Gene3D" id="3.30.70.2470">
    <property type="entry name" value="Protein-tyrosine phosphatase receptor IA-2 ectodomain"/>
    <property type="match status" value="2"/>
</dbReference>
<protein>
    <recommendedName>
        <fullName evidence="3">Protein-tyrosine phosphatase receptor IA-2 ectodomain domain-containing protein</fullName>
    </recommendedName>
</protein>
<feature type="transmembrane region" description="Helical" evidence="2">
    <location>
        <begin position="420"/>
        <end position="442"/>
    </location>
</feature>
<keyword evidence="2" id="KW-0472">Membrane</keyword>
<feature type="domain" description="Protein-tyrosine phosphatase receptor IA-2 ectodomain" evidence="3">
    <location>
        <begin position="225"/>
        <end position="263"/>
    </location>
</feature>
<evidence type="ECO:0000256" key="2">
    <source>
        <dbReference type="SAM" id="Phobius"/>
    </source>
</evidence>
<feature type="region of interest" description="Disordered" evidence="1">
    <location>
        <begin position="463"/>
        <end position="488"/>
    </location>
</feature>
<organism evidence="4">
    <name type="scientific">Timema cristinae</name>
    <name type="common">Walking stick</name>
    <dbReference type="NCBI Taxonomy" id="61476"/>
    <lineage>
        <taxon>Eukaryota</taxon>
        <taxon>Metazoa</taxon>
        <taxon>Ecdysozoa</taxon>
        <taxon>Arthropoda</taxon>
        <taxon>Hexapoda</taxon>
        <taxon>Insecta</taxon>
        <taxon>Pterygota</taxon>
        <taxon>Neoptera</taxon>
        <taxon>Polyneoptera</taxon>
        <taxon>Phasmatodea</taxon>
        <taxon>Timematodea</taxon>
        <taxon>Timematoidea</taxon>
        <taxon>Timematidae</taxon>
        <taxon>Timema</taxon>
    </lineage>
</organism>
<dbReference type="EMBL" id="OC318628">
    <property type="protein sequence ID" value="CAD7402734.1"/>
    <property type="molecule type" value="Genomic_DNA"/>
</dbReference>
<dbReference type="InterPro" id="IPR038112">
    <property type="entry name" value="Receptor_IA-2_ectodomain_sf"/>
</dbReference>
<dbReference type="AlphaFoldDB" id="A0A7R9CWD0"/>
<reference evidence="4" key="1">
    <citation type="submission" date="2020-11" db="EMBL/GenBank/DDBJ databases">
        <authorList>
            <person name="Tran Van P."/>
        </authorList>
    </citation>
    <scope>NUCLEOTIDE SEQUENCE</scope>
</reference>